<sequence>KESELEVEVATYQVQSADTAA</sequence>
<keyword evidence="3" id="KW-1185">Reference proteome</keyword>
<organism evidence="2 3">
    <name type="scientific">Trifolium medium</name>
    <dbReference type="NCBI Taxonomy" id="97028"/>
    <lineage>
        <taxon>Eukaryota</taxon>
        <taxon>Viridiplantae</taxon>
        <taxon>Streptophyta</taxon>
        <taxon>Embryophyta</taxon>
        <taxon>Tracheophyta</taxon>
        <taxon>Spermatophyta</taxon>
        <taxon>Magnoliopsida</taxon>
        <taxon>eudicotyledons</taxon>
        <taxon>Gunneridae</taxon>
        <taxon>Pentapetalae</taxon>
        <taxon>rosids</taxon>
        <taxon>fabids</taxon>
        <taxon>Fabales</taxon>
        <taxon>Fabaceae</taxon>
        <taxon>Papilionoideae</taxon>
        <taxon>50 kb inversion clade</taxon>
        <taxon>NPAAA clade</taxon>
        <taxon>Hologalegina</taxon>
        <taxon>IRL clade</taxon>
        <taxon>Trifolieae</taxon>
        <taxon>Trifolium</taxon>
    </lineage>
</organism>
<comment type="caution">
    <text evidence="2">The sequence shown here is derived from an EMBL/GenBank/DDBJ whole genome shotgun (WGS) entry which is preliminary data.</text>
</comment>
<evidence type="ECO:0000313" key="2">
    <source>
        <dbReference type="EMBL" id="MCI29708.1"/>
    </source>
</evidence>
<feature type="compositionally biased region" description="Polar residues" evidence="1">
    <location>
        <begin position="12"/>
        <end position="21"/>
    </location>
</feature>
<dbReference type="Proteomes" id="UP000265520">
    <property type="component" value="Unassembled WGS sequence"/>
</dbReference>
<proteinExistence type="predicted"/>
<feature type="non-terminal residue" evidence="2">
    <location>
        <position position="1"/>
    </location>
</feature>
<protein>
    <submittedName>
        <fullName evidence="2">Uncharacterized protein</fullName>
    </submittedName>
</protein>
<feature type="region of interest" description="Disordered" evidence="1">
    <location>
        <begin position="1"/>
        <end position="21"/>
    </location>
</feature>
<accession>A0A392QZH3</accession>
<evidence type="ECO:0000313" key="3">
    <source>
        <dbReference type="Proteomes" id="UP000265520"/>
    </source>
</evidence>
<name>A0A392QZH3_9FABA</name>
<dbReference type="EMBL" id="LXQA010174434">
    <property type="protein sequence ID" value="MCI29708.1"/>
    <property type="molecule type" value="Genomic_DNA"/>
</dbReference>
<reference evidence="2 3" key="1">
    <citation type="journal article" date="2018" name="Front. Plant Sci.">
        <title>Red Clover (Trifolium pratense) and Zigzag Clover (T. medium) - A Picture of Genomic Similarities and Differences.</title>
        <authorList>
            <person name="Dluhosova J."/>
            <person name="Istvanek J."/>
            <person name="Nedelnik J."/>
            <person name="Repkova J."/>
        </authorList>
    </citation>
    <scope>NUCLEOTIDE SEQUENCE [LARGE SCALE GENOMIC DNA]</scope>
    <source>
        <strain evidence="3">cv. 10/8</strain>
        <tissue evidence="2">Leaf</tissue>
    </source>
</reference>
<evidence type="ECO:0000256" key="1">
    <source>
        <dbReference type="SAM" id="MobiDB-lite"/>
    </source>
</evidence>
<dbReference type="AlphaFoldDB" id="A0A392QZH3"/>